<organism evidence="1">
    <name type="scientific">marine sediment metagenome</name>
    <dbReference type="NCBI Taxonomy" id="412755"/>
    <lineage>
        <taxon>unclassified sequences</taxon>
        <taxon>metagenomes</taxon>
        <taxon>ecological metagenomes</taxon>
    </lineage>
</organism>
<sequence>IRAFLIEVQALIASSGFSMPTRKCSGLDQNRLSLLLAVLEKKIRFQIKDMDVFVSIAGGMKIKEPAIDLAILLAIASSFSNRNLTSNTVVIGEVGLSGEVRSVTRIESRIKEAINMGFENIILPKQNLKEITDSIKQKINILPVDTVEDAIDQLV</sequence>
<gene>
    <name evidence="1" type="ORF">LCGC14_2004670</name>
</gene>
<dbReference type="Gene3D" id="3.30.230.10">
    <property type="match status" value="1"/>
</dbReference>
<dbReference type="InterPro" id="IPR014721">
    <property type="entry name" value="Ribsml_uS5_D2-typ_fold_subgr"/>
</dbReference>
<feature type="non-terminal residue" evidence="1">
    <location>
        <position position="1"/>
    </location>
</feature>
<proteinExistence type="predicted"/>
<dbReference type="EMBL" id="LAZR01022852">
    <property type="protein sequence ID" value="KKL80448.1"/>
    <property type="molecule type" value="Genomic_DNA"/>
</dbReference>
<name>A0A0F9F285_9ZZZZ</name>
<dbReference type="AlphaFoldDB" id="A0A0F9F285"/>
<comment type="caution">
    <text evidence="1">The sequence shown here is derived from an EMBL/GenBank/DDBJ whole genome shotgun (WGS) entry which is preliminary data.</text>
</comment>
<dbReference type="Pfam" id="PF13541">
    <property type="entry name" value="ChlI"/>
    <property type="match status" value="1"/>
</dbReference>
<dbReference type="PANTHER" id="PTHR32472:SF10">
    <property type="entry name" value="DNA REPAIR PROTEIN RADA-LIKE PROTEIN"/>
    <property type="match status" value="1"/>
</dbReference>
<dbReference type="InterPro" id="IPR020568">
    <property type="entry name" value="Ribosomal_Su5_D2-typ_SF"/>
</dbReference>
<dbReference type="PRINTS" id="PR00830">
    <property type="entry name" value="ENDOLAPTASE"/>
</dbReference>
<dbReference type="PANTHER" id="PTHR32472">
    <property type="entry name" value="DNA REPAIR PROTEIN RADA"/>
    <property type="match status" value="1"/>
</dbReference>
<dbReference type="SUPFAM" id="SSF54211">
    <property type="entry name" value="Ribosomal protein S5 domain 2-like"/>
    <property type="match status" value="1"/>
</dbReference>
<evidence type="ECO:0008006" key="2">
    <source>
        <dbReference type="Google" id="ProtNLM"/>
    </source>
</evidence>
<dbReference type="GO" id="GO:0005829">
    <property type="term" value="C:cytosol"/>
    <property type="evidence" value="ECO:0007669"/>
    <property type="project" value="TreeGrafter"/>
</dbReference>
<reference evidence="1" key="1">
    <citation type="journal article" date="2015" name="Nature">
        <title>Complex archaea that bridge the gap between prokaryotes and eukaryotes.</title>
        <authorList>
            <person name="Spang A."/>
            <person name="Saw J.H."/>
            <person name="Jorgensen S.L."/>
            <person name="Zaremba-Niedzwiedzka K."/>
            <person name="Martijn J."/>
            <person name="Lind A.E."/>
            <person name="van Eijk R."/>
            <person name="Schleper C."/>
            <person name="Guy L."/>
            <person name="Ettema T.J."/>
        </authorList>
    </citation>
    <scope>NUCLEOTIDE SEQUENCE</scope>
</reference>
<accession>A0A0F9F285</accession>
<evidence type="ECO:0000313" key="1">
    <source>
        <dbReference type="EMBL" id="KKL80448.1"/>
    </source>
</evidence>
<protein>
    <recommendedName>
        <fullName evidence="2">Lon proteolytic domain-containing protein</fullName>
    </recommendedName>
</protein>
<dbReference type="GO" id="GO:0000725">
    <property type="term" value="P:recombinational repair"/>
    <property type="evidence" value="ECO:0007669"/>
    <property type="project" value="TreeGrafter"/>
</dbReference>